<reference evidence="4 5" key="1">
    <citation type="submission" date="2018-10" db="EMBL/GenBank/DDBJ databases">
        <title>A high-quality apple genome assembly.</title>
        <authorList>
            <person name="Hu J."/>
        </authorList>
    </citation>
    <scope>NUCLEOTIDE SEQUENCE [LARGE SCALE GENOMIC DNA]</scope>
    <source>
        <strain evidence="5">cv. HFTH1</strain>
        <tissue evidence="4">Young leaf</tissue>
    </source>
</reference>
<proteinExistence type="predicted"/>
<dbReference type="InterPro" id="IPR044832">
    <property type="entry name" value="NRP-like"/>
</dbReference>
<dbReference type="PANTHER" id="PTHR46034">
    <property type="match status" value="1"/>
</dbReference>
<dbReference type="EMBL" id="RDQH01000330">
    <property type="protein sequence ID" value="RXI01506.1"/>
    <property type="molecule type" value="Genomic_DNA"/>
</dbReference>
<dbReference type="SMART" id="SM00612">
    <property type="entry name" value="Kelch"/>
    <property type="match status" value="6"/>
</dbReference>
<evidence type="ECO:0000313" key="5">
    <source>
        <dbReference type="Proteomes" id="UP000290289"/>
    </source>
</evidence>
<name>A0A498K229_MALDO</name>
<accession>A0A498K229</accession>
<dbReference type="InterPro" id="IPR015915">
    <property type="entry name" value="Kelch-typ_b-propeller"/>
</dbReference>
<dbReference type="Pfam" id="PF10539">
    <property type="entry name" value="Dev_Cell_Death"/>
    <property type="match status" value="1"/>
</dbReference>
<evidence type="ECO:0000259" key="3">
    <source>
        <dbReference type="PROSITE" id="PS51222"/>
    </source>
</evidence>
<evidence type="ECO:0000256" key="1">
    <source>
        <dbReference type="SAM" id="Coils"/>
    </source>
</evidence>
<dbReference type="InterPro" id="IPR006652">
    <property type="entry name" value="Kelch_1"/>
</dbReference>
<dbReference type="PROSITE" id="PS51222">
    <property type="entry name" value="DCD"/>
    <property type="match status" value="1"/>
</dbReference>
<dbReference type="AlphaFoldDB" id="A0A498K229"/>
<dbReference type="InterPro" id="IPR011043">
    <property type="entry name" value="Gal_Oxase/kelch_b-propeller"/>
</dbReference>
<protein>
    <recommendedName>
        <fullName evidence="3">DCD domain-containing protein</fullName>
    </recommendedName>
</protein>
<dbReference type="Pfam" id="PF01344">
    <property type="entry name" value="Kelch_1"/>
    <property type="match status" value="1"/>
</dbReference>
<dbReference type="Gene3D" id="2.120.10.80">
    <property type="entry name" value="Kelch-type beta propeller"/>
    <property type="match status" value="2"/>
</dbReference>
<feature type="region of interest" description="Disordered" evidence="2">
    <location>
        <begin position="267"/>
        <end position="327"/>
    </location>
</feature>
<evidence type="ECO:0000256" key="2">
    <source>
        <dbReference type="SAM" id="MobiDB-lite"/>
    </source>
</evidence>
<dbReference type="GO" id="GO:0034976">
    <property type="term" value="P:response to endoplasmic reticulum stress"/>
    <property type="evidence" value="ECO:0007669"/>
    <property type="project" value="InterPro"/>
</dbReference>
<dbReference type="PANTHER" id="PTHR46034:SF7">
    <property type="entry name" value="INFLUENZA VIRUS NS1A-BINDING PROTEIN"/>
    <property type="match status" value="1"/>
</dbReference>
<organism evidence="4 5">
    <name type="scientific">Malus domestica</name>
    <name type="common">Apple</name>
    <name type="synonym">Pyrus malus</name>
    <dbReference type="NCBI Taxonomy" id="3750"/>
    <lineage>
        <taxon>Eukaryota</taxon>
        <taxon>Viridiplantae</taxon>
        <taxon>Streptophyta</taxon>
        <taxon>Embryophyta</taxon>
        <taxon>Tracheophyta</taxon>
        <taxon>Spermatophyta</taxon>
        <taxon>Magnoliopsida</taxon>
        <taxon>eudicotyledons</taxon>
        <taxon>Gunneridae</taxon>
        <taxon>Pentapetalae</taxon>
        <taxon>rosids</taxon>
        <taxon>fabids</taxon>
        <taxon>Rosales</taxon>
        <taxon>Rosaceae</taxon>
        <taxon>Amygdaloideae</taxon>
        <taxon>Maleae</taxon>
        <taxon>Malus</taxon>
    </lineage>
</organism>
<feature type="compositionally biased region" description="Polar residues" evidence="2">
    <location>
        <begin position="314"/>
        <end position="327"/>
    </location>
</feature>
<comment type="caution">
    <text evidence="4">The sequence shown here is derived from an EMBL/GenBank/DDBJ whole genome shotgun (WGS) entry which is preliminary data.</text>
</comment>
<dbReference type="SUPFAM" id="SSF50965">
    <property type="entry name" value="Galactose oxidase, central domain"/>
    <property type="match status" value="1"/>
</dbReference>
<dbReference type="SMART" id="SM00767">
    <property type="entry name" value="DCD"/>
    <property type="match status" value="1"/>
</dbReference>
<dbReference type="InterPro" id="IPR013989">
    <property type="entry name" value="Dev_and_cell_death_domain"/>
</dbReference>
<keyword evidence="1" id="KW-0175">Coiled coil</keyword>
<gene>
    <name evidence="4" type="ORF">DVH24_014855</name>
</gene>
<dbReference type="Proteomes" id="UP000290289">
    <property type="component" value="Chromosome 4"/>
</dbReference>
<feature type="coiled-coil region" evidence="1">
    <location>
        <begin position="330"/>
        <end position="360"/>
    </location>
</feature>
<feature type="domain" description="DCD" evidence="3">
    <location>
        <begin position="30"/>
        <end position="163"/>
    </location>
</feature>
<sequence length="695" mass="77370">MGAGRKTKTFTAPPQDLATYSASMRNLSKNHLGGVVFGCTKTTMEECLYKQLFGLPGAHFSYVKNITPGLLLFLFNYNDRKLHGIFEAASCGQMNINPYGWTTDGSEKTQFPAQVQIRVRLQCRPVPESQFKPILVDNYYSQRHFWFELDHAQTSRVMSLFATAGIASSTSVGSLPRNKIKWSDTFQAPTSTGTLEWFKPLASADSTKLVERNDPFNAQIEIMEAEQSEEELIFMKLKELALQSNLKSSEGEDISLSGVAEDHHVLNELTLDDNENPTEPSGLEEKRGRNPHSSSEEQKVESPQFSSEEKRGESPQSSSKQRIGESAQSLSEFQAIITKLNQEMEELRAYKTEFTEQSKKFGYLEHKLEQAETEIRCLKFGLQLESGSTPSKAHTDEKDTESCNVLHYDPNDSMYLVGGYDGESCLSAFDAYYPSQDMIKPLRTMSSVRSYASVAQLNGDLYVIGGGNGHVWYDTVESYSPGTDEWKQCPSLREKKGSLAAATTNSKIFAMGGGNGVDCFSDVEMLDLDVGRWIRTQSMSQKRMGLAAVELNGVLYATGGFDGTSYLNSVDRFDPREHKWTKIASMHSKRGCHSLVVLNEKIYALGGFDGDSIIQSVESFDPLLGSWMLAEPMYNSRGYSTAAVIKDTIYVIGGMKSDECIAETVEYYKEGQGWQEMAMTAIGKRCFMSAVAYST</sequence>
<dbReference type="Pfam" id="PF24681">
    <property type="entry name" value="Kelch_KLHDC2_KLHL20_DRC7"/>
    <property type="match status" value="1"/>
</dbReference>
<evidence type="ECO:0000313" key="4">
    <source>
        <dbReference type="EMBL" id="RXI01506.1"/>
    </source>
</evidence>
<feature type="compositionally biased region" description="Basic and acidic residues" evidence="2">
    <location>
        <begin position="283"/>
        <end position="300"/>
    </location>
</feature>
<keyword evidence="5" id="KW-1185">Reference proteome</keyword>